<organism evidence="2 3">
    <name type="scientific">Sparassis crispa</name>
    <dbReference type="NCBI Taxonomy" id="139825"/>
    <lineage>
        <taxon>Eukaryota</taxon>
        <taxon>Fungi</taxon>
        <taxon>Dikarya</taxon>
        <taxon>Basidiomycota</taxon>
        <taxon>Agaricomycotina</taxon>
        <taxon>Agaricomycetes</taxon>
        <taxon>Polyporales</taxon>
        <taxon>Sparassidaceae</taxon>
        <taxon>Sparassis</taxon>
    </lineage>
</organism>
<comment type="caution">
    <text evidence="2">The sequence shown here is derived from an EMBL/GenBank/DDBJ whole genome shotgun (WGS) entry which is preliminary data.</text>
</comment>
<reference evidence="2 3" key="1">
    <citation type="journal article" date="2018" name="Sci. Rep.">
        <title>Genome sequence of the cauliflower mushroom Sparassis crispa (Hanabiratake) and its association with beneficial usage.</title>
        <authorList>
            <person name="Kiyama R."/>
            <person name="Furutani Y."/>
            <person name="Kawaguchi K."/>
            <person name="Nakanishi T."/>
        </authorList>
    </citation>
    <scope>NUCLEOTIDE SEQUENCE [LARGE SCALE GENOMIC DNA]</scope>
</reference>
<feature type="compositionally biased region" description="Pro residues" evidence="1">
    <location>
        <begin position="294"/>
        <end position="307"/>
    </location>
</feature>
<keyword evidence="3" id="KW-1185">Reference proteome</keyword>
<dbReference type="RefSeq" id="XP_027621065.1">
    <property type="nucleotide sequence ID" value="XM_027765264.1"/>
</dbReference>
<dbReference type="GeneID" id="38787069"/>
<evidence type="ECO:0000256" key="1">
    <source>
        <dbReference type="SAM" id="MobiDB-lite"/>
    </source>
</evidence>
<feature type="region of interest" description="Disordered" evidence="1">
    <location>
        <begin position="145"/>
        <end position="311"/>
    </location>
</feature>
<accession>A0A401H6V8</accession>
<feature type="non-terminal residue" evidence="2">
    <location>
        <position position="455"/>
    </location>
</feature>
<protein>
    <submittedName>
        <fullName evidence="2">Uncharacterized protein</fullName>
    </submittedName>
</protein>
<name>A0A401H6V8_9APHY</name>
<dbReference type="InParanoid" id="A0A401H6V8"/>
<sequence length="455" mass="48954">MSPWLHLLPPPRAPPGRRMQTFGGAFVFGELEAVQRRHCRTGHLGATAAHNVVFAVTLAPRCRTPAPCAFLRPSSTLAGPPQRTMAPRSSHWPPPRAPPGRRTQTFGGAVVLGGRSEVQSRRCRASHRGATTSCSPFLAVAEAPRNTSPPPCVLSRPSSNRAGPRWRTTATRWSRQPPRCDEGSQPQLQHCQGPARPRAASLHLPAPSIGRLRPAQAHGGERQPRGATTAAPQVCQGPGQPPSTNPHPPSALFHPRRPTETNDSGAVVVSATAVQRRREAPATWSPKPALGSPRPSPRTSPLHPPRPFARATDTRTAMQHRAAARGRLDAARHQPWRHLLPPPRAPPGRRTPPFGGTFAFGGRRVFQPLRCRASHRGVTGARCPLLAVAEAPRSLNPPNSTSLHPPSTVSFARRPTTMNDGAPVVTPASTLRLALPQAVERKRSARLFSKVEGHA</sequence>
<evidence type="ECO:0000313" key="3">
    <source>
        <dbReference type="Proteomes" id="UP000287166"/>
    </source>
</evidence>
<evidence type="ECO:0000313" key="2">
    <source>
        <dbReference type="EMBL" id="GBE90152.1"/>
    </source>
</evidence>
<feature type="region of interest" description="Disordered" evidence="1">
    <location>
        <begin position="73"/>
        <end position="103"/>
    </location>
</feature>
<dbReference type="EMBL" id="BFAD01000019">
    <property type="protein sequence ID" value="GBE90152.1"/>
    <property type="molecule type" value="Genomic_DNA"/>
</dbReference>
<dbReference type="Proteomes" id="UP000287166">
    <property type="component" value="Unassembled WGS sequence"/>
</dbReference>
<dbReference type="AlphaFoldDB" id="A0A401H6V8"/>
<gene>
    <name evidence="2" type="ORF">SCP_1900010</name>
</gene>
<feature type="compositionally biased region" description="Pro residues" evidence="1">
    <location>
        <begin position="239"/>
        <end position="249"/>
    </location>
</feature>
<proteinExistence type="predicted"/>